<dbReference type="GO" id="GO:0006508">
    <property type="term" value="P:proteolysis"/>
    <property type="evidence" value="ECO:0007669"/>
    <property type="project" value="UniProtKB-KW"/>
</dbReference>
<evidence type="ECO:0000313" key="2">
    <source>
        <dbReference type="EMBL" id="ARC36486.1"/>
    </source>
</evidence>
<dbReference type="eggNOG" id="COG2802">
    <property type="taxonomic scope" value="Bacteria"/>
</dbReference>
<keyword evidence="3" id="KW-1185">Reference proteome</keyword>
<dbReference type="PROSITE" id="PS51787">
    <property type="entry name" value="LON_N"/>
    <property type="match status" value="1"/>
</dbReference>
<dbReference type="SUPFAM" id="SSF88697">
    <property type="entry name" value="PUA domain-like"/>
    <property type="match status" value="1"/>
</dbReference>
<proteinExistence type="predicted"/>
<gene>
    <name evidence="2" type="ORF">A6J80_08935</name>
</gene>
<reference evidence="2" key="1">
    <citation type="submission" date="2017-12" db="EMBL/GenBank/DDBJ databases">
        <title>FDA dAtabase for Regulatory Grade micrObial Sequences (FDA-ARGOS): Supporting development and validation of Infectious Disease Dx tests.</title>
        <authorList>
            <person name="Campos J."/>
            <person name="Goldberg B."/>
            <person name="Tallon L."/>
            <person name="Sadzewicz L."/>
            <person name="Sengamalay N."/>
            <person name="Ott S."/>
            <person name="Godinez A."/>
            <person name="Nagaraj S."/>
            <person name="Vyas G."/>
            <person name="Aluvathingal J."/>
            <person name="Nadendla S."/>
            <person name="Geyer C."/>
            <person name="Nandy P."/>
            <person name="Hobson J."/>
            <person name="Sichtig H."/>
        </authorList>
    </citation>
    <scope>NUCLEOTIDE SEQUENCE</scope>
    <source>
        <strain evidence="2">FDAARGOS_252</strain>
    </source>
</reference>
<evidence type="ECO:0000313" key="3">
    <source>
        <dbReference type="Proteomes" id="UP000191257"/>
    </source>
</evidence>
<dbReference type="Proteomes" id="UP000191257">
    <property type="component" value="Chromosome"/>
</dbReference>
<protein>
    <submittedName>
        <fullName evidence="2">ATP-dependent protease</fullName>
    </submittedName>
</protein>
<dbReference type="PANTHER" id="PTHR46732">
    <property type="entry name" value="ATP-DEPENDENT PROTEASE LA (LON) DOMAIN PROTEIN"/>
    <property type="match status" value="1"/>
</dbReference>
<dbReference type="InterPro" id="IPR003111">
    <property type="entry name" value="Lon_prtase_N"/>
</dbReference>
<dbReference type="InterPro" id="IPR046336">
    <property type="entry name" value="Lon_prtase_N_sf"/>
</dbReference>
<dbReference type="STRING" id="147645.A6J80_08935"/>
<dbReference type="AlphaFoldDB" id="A0A1V0GRL0"/>
<dbReference type="EMBL" id="CP020442">
    <property type="protein sequence ID" value="ARC36486.1"/>
    <property type="molecule type" value="Genomic_DNA"/>
</dbReference>
<dbReference type="Pfam" id="PF02190">
    <property type="entry name" value="LON_substr_bdg"/>
    <property type="match status" value="1"/>
</dbReference>
<keyword evidence="2" id="KW-0378">Hydrolase</keyword>
<organism evidence="2 3">
    <name type="scientific">Paracoccus yeei</name>
    <dbReference type="NCBI Taxonomy" id="147645"/>
    <lineage>
        <taxon>Bacteria</taxon>
        <taxon>Pseudomonadati</taxon>
        <taxon>Pseudomonadota</taxon>
        <taxon>Alphaproteobacteria</taxon>
        <taxon>Rhodobacterales</taxon>
        <taxon>Paracoccaceae</taxon>
        <taxon>Paracoccus</taxon>
    </lineage>
</organism>
<dbReference type="PANTHER" id="PTHR46732:SF8">
    <property type="entry name" value="ATP-DEPENDENT PROTEASE LA (LON) DOMAIN PROTEIN"/>
    <property type="match status" value="1"/>
</dbReference>
<dbReference type="RefSeq" id="WP_080621176.1">
    <property type="nucleotide sequence ID" value="NZ_CAWMZI010000001.1"/>
</dbReference>
<dbReference type="SMART" id="SM00464">
    <property type="entry name" value="LON"/>
    <property type="match status" value="1"/>
</dbReference>
<dbReference type="GO" id="GO:0008233">
    <property type="term" value="F:peptidase activity"/>
    <property type="evidence" value="ECO:0007669"/>
    <property type="project" value="UniProtKB-KW"/>
</dbReference>
<feature type="domain" description="Lon N-terminal" evidence="1">
    <location>
        <begin position="11"/>
        <end position="203"/>
    </location>
</feature>
<sequence>MPRAVDLPASVPLLPLSGAILLPRTRLPLHIFEPRYLQMVEDVLKTPQRMIAMIQPVDAGHQRLSQIGCAGRIVSFTELDDNRLMIALRAVSRFRLVEVEQGFSPYLRGRLDWAGFEGDLTSRPETLKGAHDRQALIARLARYAARRGLSADWEAAKASDEEMLVNSLSMMLPFSPEEKQALLESPTLSDRREMLDGLLEFALRGGDDEETIQ</sequence>
<keyword evidence="2" id="KW-0645">Protease</keyword>
<dbReference type="KEGG" id="pye:A6J80_08935"/>
<name>A0A1V0GRL0_9RHOB</name>
<accession>A0A1V0GRL0</accession>
<dbReference type="Gene3D" id="2.30.130.40">
    <property type="entry name" value="LON domain-like"/>
    <property type="match status" value="1"/>
</dbReference>
<dbReference type="InterPro" id="IPR015947">
    <property type="entry name" value="PUA-like_sf"/>
</dbReference>
<evidence type="ECO:0000259" key="1">
    <source>
        <dbReference type="PROSITE" id="PS51787"/>
    </source>
</evidence>